<dbReference type="Pfam" id="PF03171">
    <property type="entry name" value="2OG-FeII_Oxy"/>
    <property type="match status" value="1"/>
</dbReference>
<keyword evidence="3 8" id="KW-0560">Oxidoreductase</keyword>
<evidence type="ECO:0000256" key="2">
    <source>
        <dbReference type="ARBA" id="ARBA00022964"/>
    </source>
</evidence>
<sequence>MDYEPPFLEKYKTLLQNSFAESKNDYSCYSFELPLIDLGKLNNLHHFERNECMEKIREAARKWGFFQVVNHGVSQQVLESLQYELIKVFHQPFEKKSEDIFLNLSDKSYRWGNPMATSLRQLSWSEAFHIPLTDISSMNSQHKTLRSTIEAFATIVAHLAENLAEILSQKSGIKPGYFHENCLPVASYLRMNRYPPCPVSSKVFGLLPHSDSSFLTILYQDQVGGLQLMRDGKWFGVKPNPNALIVNIGDLFQALSNGVYKSIKHRVIAAEKVERFSVAYFYCPSNDAVIQGCGTPALYRKLSFKEYKEQNEKDVKETGDKVGLSRFLL</sequence>
<dbReference type="SUPFAM" id="SSF51197">
    <property type="entry name" value="Clavaminate synthase-like"/>
    <property type="match status" value="1"/>
</dbReference>
<dbReference type="InterPro" id="IPR026992">
    <property type="entry name" value="DIOX_N"/>
</dbReference>
<keyword evidence="2" id="KW-0223">Dioxygenase</keyword>
<evidence type="ECO:0000256" key="5">
    <source>
        <dbReference type="ARBA" id="ARBA00052204"/>
    </source>
</evidence>
<dbReference type="EMBL" id="JARAOO010000001">
    <property type="protein sequence ID" value="KAJ7981610.1"/>
    <property type="molecule type" value="Genomic_DNA"/>
</dbReference>
<dbReference type="InterPro" id="IPR027443">
    <property type="entry name" value="IPNS-like_sf"/>
</dbReference>
<name>A0AAD7VMZ1_QUISA</name>
<proteinExistence type="inferred from homology"/>
<evidence type="ECO:0000313" key="10">
    <source>
        <dbReference type="EMBL" id="KAJ7981610.1"/>
    </source>
</evidence>
<keyword evidence="4 8" id="KW-0408">Iron</keyword>
<feature type="domain" description="Fe2OG dioxygenase" evidence="9">
    <location>
        <begin position="184"/>
        <end position="284"/>
    </location>
</feature>
<dbReference type="EC" id="1.14.11.13" evidence="7"/>
<protein>
    <recommendedName>
        <fullName evidence="7">gibberellin 2beta-dioxygenase</fullName>
        <ecNumber evidence="7">1.14.11.13</ecNumber>
    </recommendedName>
</protein>
<accession>A0AAD7VMZ1</accession>
<evidence type="ECO:0000313" key="11">
    <source>
        <dbReference type="Proteomes" id="UP001163823"/>
    </source>
</evidence>
<evidence type="ECO:0000256" key="7">
    <source>
        <dbReference type="ARBA" id="ARBA00066708"/>
    </source>
</evidence>
<dbReference type="InterPro" id="IPR050231">
    <property type="entry name" value="Iron_ascorbate_oxido_reductase"/>
</dbReference>
<dbReference type="FunFam" id="2.60.120.330:FF:000021">
    <property type="entry name" value="Gibberellin 2-beta-dioxygenase 8"/>
    <property type="match status" value="1"/>
</dbReference>
<comment type="catalytic activity">
    <reaction evidence="5">
        <text>gibberellin A1 + 2-oxoglutarate + O2 = gibberellin A8 + succinate + CO2</text>
        <dbReference type="Rhea" id="RHEA:15005"/>
        <dbReference type="ChEBI" id="CHEBI:15379"/>
        <dbReference type="ChEBI" id="CHEBI:16526"/>
        <dbReference type="ChEBI" id="CHEBI:16810"/>
        <dbReference type="ChEBI" id="CHEBI:30031"/>
        <dbReference type="ChEBI" id="CHEBI:58524"/>
        <dbReference type="ChEBI" id="CHEBI:58594"/>
        <dbReference type="EC" id="1.14.11.13"/>
    </reaction>
</comment>
<dbReference type="KEGG" id="qsa:O6P43_000851"/>
<dbReference type="Gene3D" id="2.60.120.330">
    <property type="entry name" value="B-lactam Antibiotic, Isopenicillin N Synthase, Chain"/>
    <property type="match status" value="1"/>
</dbReference>
<gene>
    <name evidence="10" type="ORF">O6P43_000851</name>
</gene>
<evidence type="ECO:0000256" key="4">
    <source>
        <dbReference type="ARBA" id="ARBA00023004"/>
    </source>
</evidence>
<dbReference type="InterPro" id="IPR005123">
    <property type="entry name" value="Oxoglu/Fe-dep_dioxygenase_dom"/>
</dbReference>
<dbReference type="GO" id="GO:0045543">
    <property type="term" value="F:gibberellin 2-beta-dioxygenase activity"/>
    <property type="evidence" value="ECO:0007669"/>
    <property type="project" value="UniProtKB-EC"/>
</dbReference>
<evidence type="ECO:0000256" key="8">
    <source>
        <dbReference type="RuleBase" id="RU003682"/>
    </source>
</evidence>
<dbReference type="InterPro" id="IPR044861">
    <property type="entry name" value="IPNS-like_FE2OG_OXY"/>
</dbReference>
<keyword evidence="11" id="KW-1185">Reference proteome</keyword>
<dbReference type="AlphaFoldDB" id="A0AAD7VMZ1"/>
<comment type="caution">
    <text evidence="10">The sequence shown here is derived from an EMBL/GenBank/DDBJ whole genome shotgun (WGS) entry which is preliminary data.</text>
</comment>
<dbReference type="Pfam" id="PF14226">
    <property type="entry name" value="DIOX_N"/>
    <property type="match status" value="1"/>
</dbReference>
<dbReference type="PANTHER" id="PTHR47990">
    <property type="entry name" value="2-OXOGLUTARATE (2OG) AND FE(II)-DEPENDENT OXYGENASE SUPERFAMILY PROTEIN-RELATED"/>
    <property type="match status" value="1"/>
</dbReference>
<dbReference type="GO" id="GO:0046872">
    <property type="term" value="F:metal ion binding"/>
    <property type="evidence" value="ECO:0007669"/>
    <property type="project" value="UniProtKB-KW"/>
</dbReference>
<reference evidence="10 11" key="1">
    <citation type="journal article" date="2023" name="Science">
        <title>Elucidation of the pathway for biosynthesis of saponin adjuvants from the soapbark tree.</title>
        <authorList>
            <person name="Reed J."/>
            <person name="Orme A."/>
            <person name="El-Demerdash A."/>
            <person name="Owen C."/>
            <person name="Martin L.B.B."/>
            <person name="Misra R.C."/>
            <person name="Kikuchi S."/>
            <person name="Rejzek M."/>
            <person name="Martin A.C."/>
            <person name="Harkess A."/>
            <person name="Leebens-Mack J."/>
            <person name="Louveau T."/>
            <person name="Stephenson M.J."/>
            <person name="Osbourn A."/>
        </authorList>
    </citation>
    <scope>NUCLEOTIDE SEQUENCE [LARGE SCALE GENOMIC DNA]</scope>
    <source>
        <strain evidence="10">S10</strain>
    </source>
</reference>
<evidence type="ECO:0000256" key="3">
    <source>
        <dbReference type="ARBA" id="ARBA00023002"/>
    </source>
</evidence>
<keyword evidence="1 8" id="KW-0479">Metal-binding</keyword>
<organism evidence="10 11">
    <name type="scientific">Quillaja saponaria</name>
    <name type="common">Soap bark tree</name>
    <dbReference type="NCBI Taxonomy" id="32244"/>
    <lineage>
        <taxon>Eukaryota</taxon>
        <taxon>Viridiplantae</taxon>
        <taxon>Streptophyta</taxon>
        <taxon>Embryophyta</taxon>
        <taxon>Tracheophyta</taxon>
        <taxon>Spermatophyta</taxon>
        <taxon>Magnoliopsida</taxon>
        <taxon>eudicotyledons</taxon>
        <taxon>Gunneridae</taxon>
        <taxon>Pentapetalae</taxon>
        <taxon>rosids</taxon>
        <taxon>fabids</taxon>
        <taxon>Fabales</taxon>
        <taxon>Quillajaceae</taxon>
        <taxon>Quillaja</taxon>
    </lineage>
</organism>
<comment type="similarity">
    <text evidence="6">Belongs to the iron/ascorbate-dependent oxidoreductase family. GA2OX subfamily.</text>
</comment>
<dbReference type="PROSITE" id="PS51471">
    <property type="entry name" value="FE2OG_OXY"/>
    <property type="match status" value="1"/>
</dbReference>
<evidence type="ECO:0000259" key="9">
    <source>
        <dbReference type="PROSITE" id="PS51471"/>
    </source>
</evidence>
<dbReference type="GO" id="GO:0009685">
    <property type="term" value="P:gibberellin metabolic process"/>
    <property type="evidence" value="ECO:0007669"/>
    <property type="project" value="UniProtKB-ARBA"/>
</dbReference>
<dbReference type="Proteomes" id="UP001163823">
    <property type="component" value="Chromosome 1"/>
</dbReference>
<evidence type="ECO:0000256" key="1">
    <source>
        <dbReference type="ARBA" id="ARBA00022723"/>
    </source>
</evidence>
<evidence type="ECO:0000256" key="6">
    <source>
        <dbReference type="ARBA" id="ARBA00061282"/>
    </source>
</evidence>